<accession>A0A248KIZ3</accession>
<reference evidence="1 2" key="1">
    <citation type="submission" date="2017-06" db="EMBL/GenBank/DDBJ databases">
        <title>Origin of plasmid-mediated fosfomycin resistance gene fosA3.</title>
        <authorList>
            <person name="Ito R."/>
            <person name="Pacey M.P."/>
            <person name="Doi Y."/>
        </authorList>
    </citation>
    <scope>NUCLEOTIDE SEQUENCE [LARGE SCALE GENOMIC DNA]</scope>
    <source>
        <strain evidence="1 2">YDC799</strain>
    </source>
</reference>
<evidence type="ECO:0000313" key="1">
    <source>
        <dbReference type="EMBL" id="ASG63547.1"/>
    </source>
</evidence>
<proteinExistence type="predicted"/>
<protein>
    <recommendedName>
        <fullName evidence="3">Autotransporter outer membrane beta-barrel domain-containing protein</fullName>
    </recommendedName>
</protein>
<dbReference type="EMBL" id="CP022114">
    <property type="protein sequence ID" value="ASG63547.1"/>
    <property type="molecule type" value="Genomic_DNA"/>
</dbReference>
<name>A0A248KIZ3_9ENTR</name>
<dbReference type="AlphaFoldDB" id="A0A248KIZ3"/>
<evidence type="ECO:0008006" key="3">
    <source>
        <dbReference type="Google" id="ProtNLM"/>
    </source>
</evidence>
<gene>
    <name evidence="1" type="ORF">CEW81_14045</name>
</gene>
<dbReference type="Proteomes" id="UP000197098">
    <property type="component" value="Chromosome"/>
</dbReference>
<dbReference type="Gene3D" id="2.160.20.20">
    <property type="match status" value="1"/>
</dbReference>
<sequence>MVEGGGVGVYGGSANYTTVNAGALYVHEGMASNTTVNGTGIISVSGTSDHTILNGNSTLSVRDNGTALDTVINNSAVMYIYDNATVSGTTINGGKQEIFSSDSMPTVTDTIINDGTQIVHVNTVVGIRRFMVGASWYTVQQLIPLLMAVCRRYIMVG</sequence>
<dbReference type="InterPro" id="IPR030930">
    <property type="entry name" value="AIDA"/>
</dbReference>
<evidence type="ECO:0000313" key="2">
    <source>
        <dbReference type="Proteomes" id="UP000197098"/>
    </source>
</evidence>
<dbReference type="InterPro" id="IPR012332">
    <property type="entry name" value="Autotransporter_pectin_lyase_C"/>
</dbReference>
<dbReference type="NCBIfam" id="TIGR04415">
    <property type="entry name" value="O_hepto_targRPT"/>
    <property type="match status" value="1"/>
</dbReference>
<organism evidence="1 2">
    <name type="scientific">Kluyvera genomosp. 3</name>
    <dbReference type="NCBI Taxonomy" id="2774055"/>
    <lineage>
        <taxon>Bacteria</taxon>
        <taxon>Pseudomonadati</taxon>
        <taxon>Pseudomonadota</taxon>
        <taxon>Gammaproteobacteria</taxon>
        <taxon>Enterobacterales</taxon>
        <taxon>Enterobacteriaceae</taxon>
        <taxon>Kluyvera</taxon>
    </lineage>
</organism>